<protein>
    <submittedName>
        <fullName evidence="2">DUF2007 domain-containing protein</fullName>
    </submittedName>
</protein>
<keyword evidence="3" id="KW-1185">Reference proteome</keyword>
<reference evidence="2 3" key="1">
    <citation type="submission" date="2020-04" db="EMBL/GenBank/DDBJ databases">
        <title>Massilia sp. RP-1-19 isolated from soil.</title>
        <authorList>
            <person name="Dahal R.H."/>
        </authorList>
    </citation>
    <scope>NUCLEOTIDE SEQUENCE [LARGE SCALE GENOMIC DNA]</scope>
    <source>
        <strain evidence="2 3">RP-1-19</strain>
    </source>
</reference>
<sequence length="112" mass="11478">MDGLLRAGPLGAYGAEQLLDAGAIPGRDLFVVAKCLVPTDAYVLQGCLVASGIPAVVADANHVQADLLMAPALGGVRILVPAAHLEDATQVLDAFERGVYALEDDADVGQPE</sequence>
<dbReference type="Proteomes" id="UP000583752">
    <property type="component" value="Unassembled WGS sequence"/>
</dbReference>
<comment type="caution">
    <text evidence="2">The sequence shown here is derived from an EMBL/GenBank/DDBJ whole genome shotgun (WGS) entry which is preliminary data.</text>
</comment>
<proteinExistence type="predicted"/>
<evidence type="ECO:0000259" key="1">
    <source>
        <dbReference type="Pfam" id="PF09413"/>
    </source>
</evidence>
<dbReference type="Pfam" id="PF09413">
    <property type="entry name" value="DUF2007"/>
    <property type="match status" value="1"/>
</dbReference>
<organism evidence="2 3">
    <name type="scientific">Massilia polaris</name>
    <dbReference type="NCBI Taxonomy" id="2728846"/>
    <lineage>
        <taxon>Bacteria</taxon>
        <taxon>Pseudomonadati</taxon>
        <taxon>Pseudomonadota</taxon>
        <taxon>Betaproteobacteria</taxon>
        <taxon>Burkholderiales</taxon>
        <taxon>Oxalobacteraceae</taxon>
        <taxon>Telluria group</taxon>
        <taxon>Massilia</taxon>
    </lineage>
</organism>
<evidence type="ECO:0000313" key="3">
    <source>
        <dbReference type="Proteomes" id="UP000583752"/>
    </source>
</evidence>
<evidence type="ECO:0000313" key="2">
    <source>
        <dbReference type="EMBL" id="NML61090.1"/>
    </source>
</evidence>
<dbReference type="InterPro" id="IPR018551">
    <property type="entry name" value="DUF2007"/>
</dbReference>
<gene>
    <name evidence="2" type="ORF">HHL21_08350</name>
</gene>
<accession>A0A848HLP1</accession>
<name>A0A848HLP1_9BURK</name>
<dbReference type="AlphaFoldDB" id="A0A848HLP1"/>
<dbReference type="RefSeq" id="WP_169464799.1">
    <property type="nucleotide sequence ID" value="NZ_JABBGG010000004.1"/>
</dbReference>
<feature type="domain" description="DUF2007" evidence="1">
    <location>
        <begin position="40"/>
        <end position="95"/>
    </location>
</feature>
<dbReference type="EMBL" id="JABBGG010000004">
    <property type="protein sequence ID" value="NML61090.1"/>
    <property type="molecule type" value="Genomic_DNA"/>
</dbReference>